<feature type="binding site" evidence="1">
    <location>
        <position position="262"/>
    </location>
    <ligand>
        <name>substrate</name>
    </ligand>
</feature>
<name>A0A1G8SPY7_9BACI</name>
<dbReference type="InterPro" id="IPR036921">
    <property type="entry name" value="PurM-like_N_sf"/>
</dbReference>
<dbReference type="GO" id="GO:0009229">
    <property type="term" value="P:thiamine diphosphate biosynthetic process"/>
    <property type="evidence" value="ECO:0007669"/>
    <property type="project" value="UniProtKB-UniRule"/>
</dbReference>
<dbReference type="Gene3D" id="3.90.650.10">
    <property type="entry name" value="PurM-like C-terminal domain"/>
    <property type="match status" value="1"/>
</dbReference>
<dbReference type="PIRSF" id="PIRSF005303">
    <property type="entry name" value="Thiam_monoph_kin"/>
    <property type="match status" value="1"/>
</dbReference>
<dbReference type="GO" id="GO:0000287">
    <property type="term" value="F:magnesium ion binding"/>
    <property type="evidence" value="ECO:0007669"/>
    <property type="project" value="UniProtKB-UniRule"/>
</dbReference>
<feature type="binding site" evidence="1">
    <location>
        <position position="27"/>
    </location>
    <ligand>
        <name>Mg(2+)</name>
        <dbReference type="ChEBI" id="CHEBI:18420"/>
        <label>4</label>
    </ligand>
</feature>
<feature type="binding site" evidence="1">
    <location>
        <begin position="120"/>
        <end position="121"/>
    </location>
    <ligand>
        <name>ATP</name>
        <dbReference type="ChEBI" id="CHEBI:30616"/>
    </ligand>
</feature>
<comment type="caution">
    <text evidence="1">Lacks conserved residue(s) required for the propagation of feature annotation.</text>
</comment>
<feature type="binding site" evidence="1">
    <location>
        <position position="147"/>
    </location>
    <ligand>
        <name>ATP</name>
        <dbReference type="ChEBI" id="CHEBI:30616"/>
    </ligand>
</feature>
<dbReference type="InterPro" id="IPR016188">
    <property type="entry name" value="PurM-like_N"/>
</dbReference>
<dbReference type="RefSeq" id="WP_090400241.1">
    <property type="nucleotide sequence ID" value="NZ_FNEN01000033.1"/>
</dbReference>
<feature type="binding site" evidence="1">
    <location>
        <position position="27"/>
    </location>
    <ligand>
        <name>Mg(2+)</name>
        <dbReference type="ChEBI" id="CHEBI:18420"/>
        <label>3</label>
    </ligand>
</feature>
<dbReference type="NCBIfam" id="TIGR01379">
    <property type="entry name" value="thiL"/>
    <property type="match status" value="1"/>
</dbReference>
<protein>
    <recommendedName>
        <fullName evidence="1">Thiamine-monophosphate kinase</fullName>
        <shortName evidence="1">TMP kinase</shortName>
        <shortName evidence="1">Thiamine-phosphate kinase</shortName>
        <ecNumber evidence="1">2.7.4.16</ecNumber>
    </recommendedName>
</protein>
<feature type="binding site" evidence="1">
    <location>
        <position position="121"/>
    </location>
    <ligand>
        <name>Mg(2+)</name>
        <dbReference type="ChEBI" id="CHEBI:18420"/>
        <label>1</label>
    </ligand>
</feature>
<dbReference type="GO" id="GO:0005524">
    <property type="term" value="F:ATP binding"/>
    <property type="evidence" value="ECO:0007669"/>
    <property type="project" value="UniProtKB-UniRule"/>
</dbReference>
<feature type="binding site" evidence="1">
    <location>
        <position position="103"/>
    </location>
    <ligand>
        <name>ATP</name>
        <dbReference type="ChEBI" id="CHEBI:30616"/>
    </ligand>
</feature>
<dbReference type="CDD" id="cd02194">
    <property type="entry name" value="ThiL"/>
    <property type="match status" value="1"/>
</dbReference>
<dbReference type="GO" id="GO:0009228">
    <property type="term" value="P:thiamine biosynthetic process"/>
    <property type="evidence" value="ECO:0007669"/>
    <property type="project" value="UniProtKB-KW"/>
</dbReference>
<dbReference type="PANTHER" id="PTHR30270">
    <property type="entry name" value="THIAMINE-MONOPHOSPHATE KINASE"/>
    <property type="match status" value="1"/>
</dbReference>
<evidence type="ECO:0000256" key="1">
    <source>
        <dbReference type="HAMAP-Rule" id="MF_02128"/>
    </source>
</evidence>
<evidence type="ECO:0000259" key="3">
    <source>
        <dbReference type="Pfam" id="PF02769"/>
    </source>
</evidence>
<keyword evidence="1" id="KW-0479">Metal-binding</keyword>
<feature type="binding site" evidence="1">
    <location>
        <position position="319"/>
    </location>
    <ligand>
        <name>substrate</name>
    </ligand>
</feature>
<feature type="binding site" evidence="1">
    <location>
        <position position="211"/>
    </location>
    <ligand>
        <name>Mg(2+)</name>
        <dbReference type="ChEBI" id="CHEBI:18420"/>
        <label>3</label>
    </ligand>
</feature>
<dbReference type="Pfam" id="PF02769">
    <property type="entry name" value="AIRS_C"/>
    <property type="match status" value="1"/>
</dbReference>
<feature type="binding site" evidence="1">
    <location>
        <position position="73"/>
    </location>
    <ligand>
        <name>Mg(2+)</name>
        <dbReference type="ChEBI" id="CHEBI:18420"/>
        <label>4</label>
    </ligand>
</feature>
<dbReference type="AlphaFoldDB" id="A0A1G8SPY7"/>
<feature type="domain" description="PurM-like C-terminal" evidence="3">
    <location>
        <begin position="151"/>
        <end position="299"/>
    </location>
</feature>
<feature type="binding site" evidence="1">
    <location>
        <position position="73"/>
    </location>
    <ligand>
        <name>Mg(2+)</name>
        <dbReference type="ChEBI" id="CHEBI:18420"/>
        <label>3</label>
    </ligand>
</feature>
<keyword evidence="1" id="KW-0460">Magnesium</keyword>
<dbReference type="SUPFAM" id="SSF56042">
    <property type="entry name" value="PurM C-terminal domain-like"/>
    <property type="match status" value="1"/>
</dbReference>
<feature type="binding site" evidence="1">
    <location>
        <position position="51"/>
    </location>
    <ligand>
        <name>substrate</name>
    </ligand>
</feature>
<reference evidence="4 5" key="1">
    <citation type="submission" date="2016-10" db="EMBL/GenBank/DDBJ databases">
        <authorList>
            <person name="de Groot N.N."/>
        </authorList>
    </citation>
    <scope>NUCLEOTIDE SEQUENCE [LARGE SCALE GENOMIC DNA]</scope>
    <source>
        <strain evidence="4 5">DSM 21771</strain>
    </source>
</reference>
<feature type="binding site" evidence="1">
    <location>
        <position position="214"/>
    </location>
    <ligand>
        <name>Mg(2+)</name>
        <dbReference type="ChEBI" id="CHEBI:18420"/>
        <label>5</label>
    </ligand>
</feature>
<evidence type="ECO:0000259" key="2">
    <source>
        <dbReference type="Pfam" id="PF00586"/>
    </source>
</evidence>
<evidence type="ECO:0000313" key="5">
    <source>
        <dbReference type="Proteomes" id="UP000198853"/>
    </source>
</evidence>
<dbReference type="InterPro" id="IPR006283">
    <property type="entry name" value="ThiL-like"/>
</dbReference>
<feature type="binding site" evidence="1">
    <location>
        <position position="44"/>
    </location>
    <ligand>
        <name>Mg(2+)</name>
        <dbReference type="ChEBI" id="CHEBI:18420"/>
        <label>2</label>
    </ligand>
</feature>
<feature type="domain" description="PurM-like N-terminal" evidence="2">
    <location>
        <begin position="25"/>
        <end position="139"/>
    </location>
</feature>
<feature type="binding site" evidence="1">
    <location>
        <position position="213"/>
    </location>
    <ligand>
        <name>ATP</name>
        <dbReference type="ChEBI" id="CHEBI:30616"/>
    </ligand>
</feature>
<dbReference type="InterPro" id="IPR010918">
    <property type="entry name" value="PurM-like_C_dom"/>
</dbReference>
<evidence type="ECO:0000313" key="4">
    <source>
        <dbReference type="EMBL" id="SDJ31309.1"/>
    </source>
</evidence>
<dbReference type="OrthoDB" id="9802811at2"/>
<keyword evidence="1" id="KW-0547">Nucleotide-binding</keyword>
<organism evidence="4 5">
    <name type="scientific">Natribacillus halophilus</name>
    <dbReference type="NCBI Taxonomy" id="549003"/>
    <lineage>
        <taxon>Bacteria</taxon>
        <taxon>Bacillati</taxon>
        <taxon>Bacillota</taxon>
        <taxon>Bacilli</taxon>
        <taxon>Bacillales</taxon>
        <taxon>Bacillaceae</taxon>
        <taxon>Natribacillus</taxon>
    </lineage>
</organism>
<keyword evidence="1" id="KW-0808">Transferase</keyword>
<dbReference type="PANTHER" id="PTHR30270:SF0">
    <property type="entry name" value="THIAMINE-MONOPHOSPHATE KINASE"/>
    <property type="match status" value="1"/>
</dbReference>
<comment type="miscellaneous">
    <text evidence="1">Reaction mechanism of ThiL seems to utilize a direct, inline transfer of the gamma-phosphate of ATP to TMP rather than a phosphorylated enzyme intermediate.</text>
</comment>
<comment type="function">
    <text evidence="1">Catalyzes the ATP-dependent phosphorylation of thiamine-monophosphate (TMP) to form thiamine-pyrophosphate (TPP), the active form of vitamin B1.</text>
</comment>
<feature type="binding site" evidence="1">
    <location>
        <position position="44"/>
    </location>
    <ligand>
        <name>Mg(2+)</name>
        <dbReference type="ChEBI" id="CHEBI:18420"/>
        <label>1</label>
    </ligand>
</feature>
<dbReference type="GO" id="GO:0009030">
    <property type="term" value="F:thiamine-phosphate kinase activity"/>
    <property type="evidence" value="ECO:0007669"/>
    <property type="project" value="UniProtKB-UniRule"/>
</dbReference>
<keyword evidence="5" id="KW-1185">Reference proteome</keyword>
<feature type="binding site" evidence="1">
    <location>
        <position position="42"/>
    </location>
    <ligand>
        <name>Mg(2+)</name>
        <dbReference type="ChEBI" id="CHEBI:18420"/>
        <label>4</label>
    </ligand>
</feature>
<dbReference type="SUPFAM" id="SSF55326">
    <property type="entry name" value="PurM N-terminal domain-like"/>
    <property type="match status" value="1"/>
</dbReference>
<dbReference type="Proteomes" id="UP000198853">
    <property type="component" value="Unassembled WGS sequence"/>
</dbReference>
<dbReference type="InterPro" id="IPR036676">
    <property type="entry name" value="PurM-like_C_sf"/>
</dbReference>
<dbReference type="EC" id="2.7.4.16" evidence="1"/>
<dbReference type="Gene3D" id="3.30.1330.10">
    <property type="entry name" value="PurM-like, N-terminal domain"/>
    <property type="match status" value="1"/>
</dbReference>
<comment type="catalytic activity">
    <reaction evidence="1">
        <text>thiamine phosphate + ATP = thiamine diphosphate + ADP</text>
        <dbReference type="Rhea" id="RHEA:15913"/>
        <dbReference type="ChEBI" id="CHEBI:30616"/>
        <dbReference type="ChEBI" id="CHEBI:37575"/>
        <dbReference type="ChEBI" id="CHEBI:58937"/>
        <dbReference type="ChEBI" id="CHEBI:456216"/>
        <dbReference type="EC" id="2.7.4.16"/>
    </reaction>
</comment>
<sequence length="322" mass="35376">MNEFDLIRKIDQLTADSSDVKIGIGDDAAVVPNFKNKDVITTVDTLCEGIHFKRSTLRLYDIGYKALAVNLSDIAAMGGKPRYYLVSLAISSDWEQDELLDIYRGMNDLANHYNVILIGGDSVTSKSGLTISITVLGEIETDHSLLRSSAREGDVAFVSGILGESRAGLEILLEQDFNERNRLTMAHQRPEPQVILGQLLKDSGYRVSLNDISDGLSSEVWELAEASHVSFCLKEDKIPISKEAEKLFGKQKALDFALNGGEDFQLVGTVEKSKWPDIEAAAKEKGLSLTAIGTVEGGSPSVFMRRQNGERIPLKQGGYRHQ</sequence>
<keyword evidence="1" id="KW-0784">Thiamine biosynthesis</keyword>
<proteinExistence type="inferred from homology"/>
<comment type="pathway">
    <text evidence="1">Cofactor biosynthesis; thiamine diphosphate biosynthesis; thiamine diphosphate from thiamine phosphate: step 1/1.</text>
</comment>
<feature type="binding site" evidence="1">
    <location>
        <position position="73"/>
    </location>
    <ligand>
        <name>Mg(2+)</name>
        <dbReference type="ChEBI" id="CHEBI:18420"/>
        <label>2</label>
    </ligand>
</feature>
<dbReference type="UniPathway" id="UPA00060">
    <property type="reaction ID" value="UER00142"/>
</dbReference>
<accession>A0A1G8SPY7</accession>
<keyword evidence="1 4" id="KW-0418">Kinase</keyword>
<dbReference type="Pfam" id="PF00586">
    <property type="entry name" value="AIRS"/>
    <property type="match status" value="1"/>
</dbReference>
<dbReference type="EMBL" id="FNEN01000033">
    <property type="protein sequence ID" value="SDJ31309.1"/>
    <property type="molecule type" value="Genomic_DNA"/>
</dbReference>
<gene>
    <name evidence="1" type="primary">thiL</name>
    <name evidence="4" type="ORF">SAMN04488123_13311</name>
</gene>
<dbReference type="HAMAP" id="MF_02128">
    <property type="entry name" value="TMP_kinase"/>
    <property type="match status" value="1"/>
</dbReference>
<comment type="similarity">
    <text evidence="1">Belongs to the thiamine-monophosphate kinase family.</text>
</comment>
<keyword evidence="1" id="KW-0067">ATP-binding</keyword>